<evidence type="ECO:0000256" key="1">
    <source>
        <dbReference type="ARBA" id="ARBA00006056"/>
    </source>
</evidence>
<reference evidence="3" key="1">
    <citation type="submission" date="2022-08" db="EMBL/GenBank/DDBJ databases">
        <authorList>
            <person name="Dzunkova M."/>
            <person name="La Clair J."/>
            <person name="Tyml T."/>
            <person name="Doud D."/>
            <person name="Schulz F."/>
            <person name="Piquer S."/>
            <person name="Porcel Sanchis D."/>
            <person name="Osborn A."/>
            <person name="Robinson D."/>
            <person name="Louie K.B."/>
            <person name="Bowen B.P."/>
            <person name="Bowers R."/>
            <person name="Lee J."/>
            <person name="Arnau Llombart V."/>
            <person name="Diaz Villanueva W."/>
            <person name="Gosliner T."/>
            <person name="Northen T."/>
            <person name="Cheng J.-F."/>
            <person name="Burkart M.D."/>
            <person name="Woyke T."/>
        </authorList>
    </citation>
    <scope>NUCLEOTIDE SEQUENCE</scope>
    <source>
        <strain evidence="3">Df01</strain>
    </source>
</reference>
<protein>
    <submittedName>
        <fullName evidence="3">Ldh family oxidoreductase</fullName>
    </submittedName>
</protein>
<gene>
    <name evidence="3" type="ORF">NQX30_05145</name>
</gene>
<comment type="caution">
    <text evidence="3">The sequence shown here is derived from an EMBL/GenBank/DDBJ whole genome shotgun (WGS) entry which is preliminary data.</text>
</comment>
<reference evidence="3" key="2">
    <citation type="journal article" date="2023" name="Microbiome">
        <title>Synthase-selected sorting approach identifies a beta-lactone synthase in a nudibranch symbiotic bacterium.</title>
        <authorList>
            <person name="Dzunkova M."/>
            <person name="La Clair J.J."/>
            <person name="Tyml T."/>
            <person name="Doud D."/>
            <person name="Schulz F."/>
            <person name="Piquer-Esteban S."/>
            <person name="Porcel Sanchis D."/>
            <person name="Osborn A."/>
            <person name="Robinson D."/>
            <person name="Louie K.B."/>
            <person name="Bowen B.P."/>
            <person name="Bowers R.M."/>
            <person name="Lee J."/>
            <person name="Arnau V."/>
            <person name="Diaz-Villanueva W."/>
            <person name="Stepanauskas R."/>
            <person name="Gosliner T."/>
            <person name="Date S.V."/>
            <person name="Northen T.R."/>
            <person name="Cheng J.F."/>
            <person name="Burkart M.D."/>
            <person name="Woyke T."/>
        </authorList>
    </citation>
    <scope>NUCLEOTIDE SEQUENCE</scope>
    <source>
        <strain evidence="3">Df01</strain>
    </source>
</reference>
<name>A0ABT7QM34_9GAMM</name>
<dbReference type="EMBL" id="JANQAO010000003">
    <property type="protein sequence ID" value="MDM5147752.1"/>
    <property type="molecule type" value="Genomic_DNA"/>
</dbReference>
<dbReference type="InterPro" id="IPR043143">
    <property type="entry name" value="Mal/L-sulf/L-lact_DH-like_NADP"/>
</dbReference>
<organism evidence="3 4">
    <name type="scientific">Candidatus Doriopsillibacter californiensis</name>
    <dbReference type="NCBI Taxonomy" id="2970740"/>
    <lineage>
        <taxon>Bacteria</taxon>
        <taxon>Pseudomonadati</taxon>
        <taxon>Pseudomonadota</taxon>
        <taxon>Gammaproteobacteria</taxon>
        <taxon>Candidatus Tethybacterales</taxon>
        <taxon>Candidatus Persebacteraceae</taxon>
        <taxon>Candidatus Doriopsillibacter</taxon>
    </lineage>
</organism>
<dbReference type="InterPro" id="IPR036111">
    <property type="entry name" value="Mal/L-sulfo/L-lacto_DH-like_sf"/>
</dbReference>
<evidence type="ECO:0000313" key="3">
    <source>
        <dbReference type="EMBL" id="MDM5147752.1"/>
    </source>
</evidence>
<dbReference type="Gene3D" id="3.30.1370.60">
    <property type="entry name" value="Hypothetical oxidoreductase yiak, domain 2"/>
    <property type="match status" value="1"/>
</dbReference>
<evidence type="ECO:0000313" key="4">
    <source>
        <dbReference type="Proteomes" id="UP001168167"/>
    </source>
</evidence>
<dbReference type="PANTHER" id="PTHR11091:SF0">
    <property type="entry name" value="MALATE DEHYDROGENASE"/>
    <property type="match status" value="1"/>
</dbReference>
<dbReference type="Proteomes" id="UP001168167">
    <property type="component" value="Unassembled WGS sequence"/>
</dbReference>
<keyword evidence="4" id="KW-1185">Reference proteome</keyword>
<dbReference type="SUPFAM" id="SSF89733">
    <property type="entry name" value="L-sulfolactate dehydrogenase-like"/>
    <property type="match status" value="1"/>
</dbReference>
<dbReference type="PANTHER" id="PTHR11091">
    <property type="entry name" value="OXIDOREDUCTASE-RELATED"/>
    <property type="match status" value="1"/>
</dbReference>
<dbReference type="InterPro" id="IPR043144">
    <property type="entry name" value="Mal/L-sulf/L-lact_DH-like_ah"/>
</dbReference>
<keyword evidence="2" id="KW-0560">Oxidoreductase</keyword>
<sequence>MSDDNIIVSVTELTVTIQNVLTTAGVSDVAAKSTAMALADADACGQQGHGLRRLQAYVAQVRTGKICGNAIPTATQLKTGYVQIDAASGFAYPALELAVRKLIETAPAAGIACAAVNHSHHSGRMGYWAEQLAAAGLLALAFSNSPKAMAPWPVGAAVYGTNPIAFAAPRKNAPPLFVDLSLSKIARGKVMASKQRGESIAQGLAVDATGQPTTDATAALAGALLPMGEAKGSALALMVEILCAPLAGGNLAFDASSFFDDSGTPPYIGQLLIAIAPQQENFHAQMERLFCRIAEAAPNTRLPGENSRTTREFATRHGITLPRALWEEVLGLTK</sequence>
<dbReference type="InterPro" id="IPR003767">
    <property type="entry name" value="Malate/L-lactate_DH-like"/>
</dbReference>
<proteinExistence type="inferred from homology"/>
<comment type="similarity">
    <text evidence="1">Belongs to the LDH2/MDH2 oxidoreductase family.</text>
</comment>
<accession>A0ABT7QM34</accession>
<dbReference type="Pfam" id="PF02615">
    <property type="entry name" value="Ldh_2"/>
    <property type="match status" value="1"/>
</dbReference>
<evidence type="ECO:0000256" key="2">
    <source>
        <dbReference type="ARBA" id="ARBA00023002"/>
    </source>
</evidence>
<dbReference type="Gene3D" id="1.10.1530.10">
    <property type="match status" value="1"/>
</dbReference>